<dbReference type="PANTHER" id="PTHR33279:SF6">
    <property type="entry name" value="SULFUR CARRIER PROTEIN YEDF-RELATED"/>
    <property type="match status" value="1"/>
</dbReference>
<dbReference type="InterPro" id="IPR001455">
    <property type="entry name" value="TusA-like"/>
</dbReference>
<dbReference type="PANTHER" id="PTHR33279">
    <property type="entry name" value="SULFUR CARRIER PROTEIN YEDF-RELATED"/>
    <property type="match status" value="1"/>
</dbReference>
<dbReference type="EMBL" id="BJTG01000009">
    <property type="protein sequence ID" value="GEJ58854.1"/>
    <property type="molecule type" value="Genomic_DNA"/>
</dbReference>
<dbReference type="NCBIfam" id="NF008242">
    <property type="entry name" value="PRK11018.1"/>
    <property type="match status" value="1"/>
</dbReference>
<proteinExistence type="inferred from homology"/>
<evidence type="ECO:0000313" key="4">
    <source>
        <dbReference type="Proteomes" id="UP000503640"/>
    </source>
</evidence>
<gene>
    <name evidence="3" type="ORF">AMYX_35950</name>
</gene>
<organism evidence="3 4">
    <name type="scientific">Anaeromyxobacter diazotrophicus</name>
    <dbReference type="NCBI Taxonomy" id="2590199"/>
    <lineage>
        <taxon>Bacteria</taxon>
        <taxon>Pseudomonadati</taxon>
        <taxon>Myxococcota</taxon>
        <taxon>Myxococcia</taxon>
        <taxon>Myxococcales</taxon>
        <taxon>Cystobacterineae</taxon>
        <taxon>Anaeromyxobacteraceae</taxon>
        <taxon>Anaeromyxobacter</taxon>
    </lineage>
</organism>
<evidence type="ECO:0000259" key="2">
    <source>
        <dbReference type="PROSITE" id="PS01148"/>
    </source>
</evidence>
<dbReference type="Pfam" id="PF01206">
    <property type="entry name" value="TusA"/>
    <property type="match status" value="1"/>
</dbReference>
<dbReference type="RefSeq" id="WP_176067785.1">
    <property type="nucleotide sequence ID" value="NZ_BJTG01000009.1"/>
</dbReference>
<name>A0A7I9VR09_9BACT</name>
<reference evidence="4" key="1">
    <citation type="journal article" date="2020" name="Appl. Environ. Microbiol.">
        <title>Diazotrophic Anaeromyxobacter Isolates from Soils.</title>
        <authorList>
            <person name="Masuda Y."/>
            <person name="Yamanaka H."/>
            <person name="Xu Z.X."/>
            <person name="Shiratori Y."/>
            <person name="Aono T."/>
            <person name="Amachi S."/>
            <person name="Senoo K."/>
            <person name="Itoh H."/>
        </authorList>
    </citation>
    <scope>NUCLEOTIDE SEQUENCE [LARGE SCALE GENOMIC DNA]</scope>
    <source>
        <strain evidence="4">R267</strain>
    </source>
</reference>
<dbReference type="InterPro" id="IPR036868">
    <property type="entry name" value="TusA-like_sf"/>
</dbReference>
<dbReference type="PROSITE" id="PS01148">
    <property type="entry name" value="UPF0033"/>
    <property type="match status" value="1"/>
</dbReference>
<feature type="domain" description="UPF0033" evidence="2">
    <location>
        <begin position="18"/>
        <end position="42"/>
    </location>
</feature>
<evidence type="ECO:0000256" key="1">
    <source>
        <dbReference type="ARBA" id="ARBA00008984"/>
    </source>
</evidence>
<accession>A0A7I9VR09</accession>
<dbReference type="AlphaFoldDB" id="A0A7I9VR09"/>
<dbReference type="Proteomes" id="UP000503640">
    <property type="component" value="Unassembled WGS sequence"/>
</dbReference>
<protein>
    <submittedName>
        <fullName evidence="3">SirA-like protein</fullName>
    </submittedName>
</protein>
<evidence type="ECO:0000313" key="3">
    <source>
        <dbReference type="EMBL" id="GEJ58854.1"/>
    </source>
</evidence>
<dbReference type="SUPFAM" id="SSF64307">
    <property type="entry name" value="SirA-like"/>
    <property type="match status" value="1"/>
</dbReference>
<sequence length="91" mass="10044">MSPLTPGELDLLVPTHRLDMHGEPCPYPAVATLEALPQLAPGDVLEVISDCAQSVNTIPHDARNHGYEYLGMRQDGPTLRYYIRVPAQPRP</sequence>
<comment type="similarity">
    <text evidence="1">Belongs to the sulfur carrier protein TusA family.</text>
</comment>
<keyword evidence="4" id="KW-1185">Reference proteome</keyword>
<dbReference type="Gene3D" id="3.30.110.40">
    <property type="entry name" value="TusA-like domain"/>
    <property type="match status" value="1"/>
</dbReference>
<comment type="caution">
    <text evidence="3">The sequence shown here is derived from an EMBL/GenBank/DDBJ whole genome shotgun (WGS) entry which is preliminary data.</text>
</comment>